<organism evidence="2 3">
    <name type="scientific">Gossypium hirsutum</name>
    <name type="common">Upland cotton</name>
    <name type="synonym">Gossypium mexicanum</name>
    <dbReference type="NCBI Taxonomy" id="3635"/>
    <lineage>
        <taxon>Eukaryota</taxon>
        <taxon>Viridiplantae</taxon>
        <taxon>Streptophyta</taxon>
        <taxon>Embryophyta</taxon>
        <taxon>Tracheophyta</taxon>
        <taxon>Spermatophyta</taxon>
        <taxon>Magnoliopsida</taxon>
        <taxon>eudicotyledons</taxon>
        <taxon>Gunneridae</taxon>
        <taxon>Pentapetalae</taxon>
        <taxon>rosids</taxon>
        <taxon>malvids</taxon>
        <taxon>Malvales</taxon>
        <taxon>Malvaceae</taxon>
        <taxon>Malvoideae</taxon>
        <taxon>Gossypium</taxon>
    </lineage>
</organism>
<evidence type="ECO:0000313" key="2">
    <source>
        <dbReference type="Proteomes" id="UP000818029"/>
    </source>
</evidence>
<gene>
    <name evidence="3" type="primary">LOC107934744</name>
</gene>
<name>A0A1U8MB04_GOSHI</name>
<dbReference type="InterPro" id="IPR011257">
    <property type="entry name" value="DNA_glycosylase"/>
</dbReference>
<reference evidence="3" key="2">
    <citation type="submission" date="2025-08" db="UniProtKB">
        <authorList>
            <consortium name="RefSeq"/>
        </authorList>
    </citation>
    <scope>IDENTIFICATION</scope>
</reference>
<evidence type="ECO:0000313" key="3">
    <source>
        <dbReference type="RefSeq" id="XP_016722734.2"/>
    </source>
</evidence>
<reference evidence="2" key="1">
    <citation type="journal article" date="2020" name="Nat. Genet.">
        <title>Genomic diversifications of five Gossypium allopolyploid species and their impact on cotton improvement.</title>
        <authorList>
            <person name="Chen Z.J."/>
            <person name="Sreedasyam A."/>
            <person name="Ando A."/>
            <person name="Song Q."/>
            <person name="De Santiago L.M."/>
            <person name="Hulse-Kemp A.M."/>
            <person name="Ding M."/>
            <person name="Ye W."/>
            <person name="Kirkbride R.C."/>
            <person name="Jenkins J."/>
            <person name="Plott C."/>
            <person name="Lovell J."/>
            <person name="Lin Y.M."/>
            <person name="Vaughn R."/>
            <person name="Liu B."/>
            <person name="Simpson S."/>
            <person name="Scheffler B.E."/>
            <person name="Wen L."/>
            <person name="Saski C.A."/>
            <person name="Grover C.E."/>
            <person name="Hu G."/>
            <person name="Conover J.L."/>
            <person name="Carlson J.W."/>
            <person name="Shu S."/>
            <person name="Boston L.B."/>
            <person name="Williams M."/>
            <person name="Peterson D.G."/>
            <person name="McGee K."/>
            <person name="Jones D.C."/>
            <person name="Wendel J.F."/>
            <person name="Stelly D.M."/>
            <person name="Grimwood J."/>
            <person name="Schmutz J."/>
        </authorList>
    </citation>
    <scope>NUCLEOTIDE SEQUENCE [LARGE SCALE GENOMIC DNA]</scope>
    <source>
        <strain evidence="2">cv. TM-1</strain>
    </source>
</reference>
<feature type="binding site" evidence="1">
    <location>
        <position position="339"/>
    </location>
    <ligand>
        <name>Zn(2+)</name>
        <dbReference type="ChEBI" id="CHEBI:29105"/>
    </ligand>
</feature>
<dbReference type="PANTHER" id="PTHR31116">
    <property type="entry name" value="OS04G0501200 PROTEIN"/>
    <property type="match status" value="1"/>
</dbReference>
<feature type="binding site" evidence="1">
    <location>
        <position position="343"/>
    </location>
    <ligand>
        <name>Zn(2+)</name>
        <dbReference type="ChEBI" id="CHEBI:29105"/>
    </ligand>
</feature>
<sequence>MADITFLHIIYIYKPQTFTSTDIKVERKHTHTQKKKPHRNKSMLFSNMSKTNMVRRHVLEKKRSCSKEKESGCLSKHLKKIYPIGLQRTSSSLSLSSLSLSLSQNSNDSSLTDHSSTPLEQKISLALSLIAPHRERREFPMVVKTHVHHHQQQQQDPPGNGEVRRCHWVTKNSDKVYISFHDEQWGVPVYDDNKLFELLALSGMLMDYNWTEILKRKDLYRESFLGFDPEIVAKMGDKEIHEISSNKAMMLAESRVRCIVDNAKCILKIVRQYGSFSSFMWGYVNYKPTINKYKYPRNVPLRTPKAEAISKDLVKHGFRFVGPVIVYSFMQAAGLTIDHLVDCFRYSECVSLAERPWRHI</sequence>
<dbReference type="GeneID" id="107934744"/>
<dbReference type="STRING" id="3635.A0A1U8MB04"/>
<accession>A0A1U8MB04</accession>
<dbReference type="SMR" id="A0A1U8MB04"/>
<keyword evidence="2" id="KW-1185">Reference proteome</keyword>
<evidence type="ECO:0000256" key="1">
    <source>
        <dbReference type="PIRSR" id="PIRSR605019-1"/>
    </source>
</evidence>
<dbReference type="RefSeq" id="XP_016722734.2">
    <property type="nucleotide sequence ID" value="XM_016867245.2"/>
</dbReference>
<dbReference type="InterPro" id="IPR005019">
    <property type="entry name" value="Adenine_glyco"/>
</dbReference>
<dbReference type="Pfam" id="PF03352">
    <property type="entry name" value="Adenine_glyco"/>
    <property type="match status" value="1"/>
</dbReference>
<dbReference type="KEGG" id="ghi:107934744"/>
<dbReference type="Proteomes" id="UP000818029">
    <property type="component" value="Chromosome A12"/>
</dbReference>
<feature type="binding site" evidence="1">
    <location>
        <position position="166"/>
    </location>
    <ligand>
        <name>Zn(2+)</name>
        <dbReference type="ChEBI" id="CHEBI:29105"/>
    </ligand>
</feature>
<dbReference type="Gene3D" id="1.10.340.30">
    <property type="entry name" value="Hypothetical protein, domain 2"/>
    <property type="match status" value="1"/>
</dbReference>
<keyword evidence="1" id="KW-0479">Metal-binding</keyword>
<keyword evidence="1" id="KW-0862">Zinc</keyword>
<proteinExistence type="predicted"/>
<dbReference type="GO" id="GO:0046872">
    <property type="term" value="F:metal ion binding"/>
    <property type="evidence" value="ECO:0007669"/>
    <property type="project" value="UniProtKB-KW"/>
</dbReference>
<dbReference type="GO" id="GO:0006284">
    <property type="term" value="P:base-excision repair"/>
    <property type="evidence" value="ECO:0007669"/>
    <property type="project" value="InterPro"/>
</dbReference>
<dbReference type="AlphaFoldDB" id="A0A1U8MB04"/>
<dbReference type="GO" id="GO:0008725">
    <property type="term" value="F:DNA-3-methyladenine glycosylase activity"/>
    <property type="evidence" value="ECO:0007669"/>
    <property type="project" value="InterPro"/>
</dbReference>
<dbReference type="SUPFAM" id="SSF48150">
    <property type="entry name" value="DNA-glycosylase"/>
    <property type="match status" value="1"/>
</dbReference>
<dbReference type="PANTHER" id="PTHR31116:SF29">
    <property type="entry name" value="DNA GLYCOSYLASE SUPERFAMILY PROTEIN"/>
    <property type="match status" value="1"/>
</dbReference>
<protein>
    <submittedName>
        <fullName evidence="3">DNA-3-methyladenine glycosylase 1 isoform X2</fullName>
    </submittedName>
</protein>
<dbReference type="PaxDb" id="3635-A0A1U8MB04"/>
<feature type="binding site" evidence="1">
    <location>
        <position position="181"/>
    </location>
    <ligand>
        <name>Zn(2+)</name>
        <dbReference type="ChEBI" id="CHEBI:29105"/>
    </ligand>
</feature>